<organism evidence="2 3">
    <name type="scientific">Catalinimonas alkaloidigena</name>
    <dbReference type="NCBI Taxonomy" id="1075417"/>
    <lineage>
        <taxon>Bacteria</taxon>
        <taxon>Pseudomonadati</taxon>
        <taxon>Bacteroidota</taxon>
        <taxon>Cytophagia</taxon>
        <taxon>Cytophagales</taxon>
        <taxon>Catalimonadaceae</taxon>
        <taxon>Catalinimonas</taxon>
    </lineage>
</organism>
<feature type="chain" id="PRO_5011495676" description="6-bladed beta-propeller protein" evidence="1">
    <location>
        <begin position="21"/>
        <end position="495"/>
    </location>
</feature>
<dbReference type="Proteomes" id="UP000198510">
    <property type="component" value="Unassembled WGS sequence"/>
</dbReference>
<sequence>MKKIFFVLLLCSLFHFSASAQDDVSTYAAQLNTGSLFTGRTTDVVPIESSDQAFLSLGVADVDRVISLVYDTSYRIIYEMEAIRPATGAFKSVLGGVGKGVLFTYYFSNNRNTNFASITFDHRLRTSRVQLYDLPLEKQTYLACFATEEKFYVLTIANHSSRLHLYPLEEYGLGQAQTFSFDEVTFERPQLNLYHKLVLNENKQRLSVNPLVKITDEVYNSFPLTQSLYKLYYEDRKIIITLDDVSHHTYVLMLDPATGDKKFFTTTQPLKDHPAGKFPRTNSFLYGQKIFQFAATTQEGALTIRDLYSQELVQEYKFTRTESSIPFANTPLYRETPTQTSSAQTKEPSIKQLLSRMYNSRVALAVNADSSDRLVISIGSYQKVNTTGGGYMGGYTPGGTLNSPYGPVSLPGYFSSMYSWQQGTSNYKTTYFEGLLNDQTLAHETGELSTPVLKKIDKYAKKLKNASAETVFNWNNKYYYGYYEPTSKQYHLVKF</sequence>
<protein>
    <recommendedName>
        <fullName evidence="4">6-bladed beta-propeller protein</fullName>
    </recommendedName>
</protein>
<evidence type="ECO:0000313" key="3">
    <source>
        <dbReference type="Proteomes" id="UP000198510"/>
    </source>
</evidence>
<reference evidence="2 3" key="1">
    <citation type="submission" date="2016-10" db="EMBL/GenBank/DDBJ databases">
        <authorList>
            <person name="de Groot N.N."/>
        </authorList>
    </citation>
    <scope>NUCLEOTIDE SEQUENCE [LARGE SCALE GENOMIC DNA]</scope>
    <source>
        <strain evidence="2 3">DSM 25186</strain>
    </source>
</reference>
<dbReference type="AlphaFoldDB" id="A0A1G9R2H8"/>
<keyword evidence="1" id="KW-0732">Signal</keyword>
<dbReference type="EMBL" id="FNFO01000011">
    <property type="protein sequence ID" value="SDM17502.1"/>
    <property type="molecule type" value="Genomic_DNA"/>
</dbReference>
<dbReference type="STRING" id="1075417.SAMN05421823_11111"/>
<name>A0A1G9R2H8_9BACT</name>
<accession>A0A1G9R2H8</accession>
<proteinExistence type="predicted"/>
<dbReference type="RefSeq" id="WP_143017427.1">
    <property type="nucleotide sequence ID" value="NZ_FNFO01000011.1"/>
</dbReference>
<evidence type="ECO:0000256" key="1">
    <source>
        <dbReference type="SAM" id="SignalP"/>
    </source>
</evidence>
<evidence type="ECO:0008006" key="4">
    <source>
        <dbReference type="Google" id="ProtNLM"/>
    </source>
</evidence>
<evidence type="ECO:0000313" key="2">
    <source>
        <dbReference type="EMBL" id="SDM17502.1"/>
    </source>
</evidence>
<keyword evidence="3" id="KW-1185">Reference proteome</keyword>
<dbReference type="OrthoDB" id="912496at2"/>
<feature type="signal peptide" evidence="1">
    <location>
        <begin position="1"/>
        <end position="20"/>
    </location>
</feature>
<gene>
    <name evidence="2" type="ORF">SAMN05421823_11111</name>
</gene>